<feature type="region of interest" description="Disordered" evidence="1">
    <location>
        <begin position="1"/>
        <end position="26"/>
    </location>
</feature>
<name>A0A392SHB4_9FABA</name>
<dbReference type="Proteomes" id="UP000265520">
    <property type="component" value="Unassembled WGS sequence"/>
</dbReference>
<dbReference type="EMBL" id="LXQA010377411">
    <property type="protein sequence ID" value="MCI47817.1"/>
    <property type="molecule type" value="Genomic_DNA"/>
</dbReference>
<accession>A0A392SHB4</accession>
<keyword evidence="3" id="KW-1185">Reference proteome</keyword>
<protein>
    <submittedName>
        <fullName evidence="2">Uncharacterized protein</fullName>
    </submittedName>
</protein>
<dbReference type="AlphaFoldDB" id="A0A392SHB4"/>
<comment type="caution">
    <text evidence="2">The sequence shown here is derived from an EMBL/GenBank/DDBJ whole genome shotgun (WGS) entry which is preliminary data.</text>
</comment>
<sequence>CLAHSAKASEGWQTETESFHPPGENQRAFSLPVAWARSATTQEHARSLQLATRLAQRPCSVMSALLAV</sequence>
<reference evidence="2 3" key="1">
    <citation type="journal article" date="2018" name="Front. Plant Sci.">
        <title>Red Clover (Trifolium pratense) and Zigzag Clover (T. medium) - A Picture of Genomic Similarities and Differences.</title>
        <authorList>
            <person name="Dluhosova J."/>
            <person name="Istvanek J."/>
            <person name="Nedelnik J."/>
            <person name="Repkova J."/>
        </authorList>
    </citation>
    <scope>NUCLEOTIDE SEQUENCE [LARGE SCALE GENOMIC DNA]</scope>
    <source>
        <strain evidence="3">cv. 10/8</strain>
        <tissue evidence="2">Leaf</tissue>
    </source>
</reference>
<evidence type="ECO:0000256" key="1">
    <source>
        <dbReference type="SAM" id="MobiDB-lite"/>
    </source>
</evidence>
<organism evidence="2 3">
    <name type="scientific">Trifolium medium</name>
    <dbReference type="NCBI Taxonomy" id="97028"/>
    <lineage>
        <taxon>Eukaryota</taxon>
        <taxon>Viridiplantae</taxon>
        <taxon>Streptophyta</taxon>
        <taxon>Embryophyta</taxon>
        <taxon>Tracheophyta</taxon>
        <taxon>Spermatophyta</taxon>
        <taxon>Magnoliopsida</taxon>
        <taxon>eudicotyledons</taxon>
        <taxon>Gunneridae</taxon>
        <taxon>Pentapetalae</taxon>
        <taxon>rosids</taxon>
        <taxon>fabids</taxon>
        <taxon>Fabales</taxon>
        <taxon>Fabaceae</taxon>
        <taxon>Papilionoideae</taxon>
        <taxon>50 kb inversion clade</taxon>
        <taxon>NPAAA clade</taxon>
        <taxon>Hologalegina</taxon>
        <taxon>IRL clade</taxon>
        <taxon>Trifolieae</taxon>
        <taxon>Trifolium</taxon>
    </lineage>
</organism>
<proteinExistence type="predicted"/>
<evidence type="ECO:0000313" key="3">
    <source>
        <dbReference type="Proteomes" id="UP000265520"/>
    </source>
</evidence>
<evidence type="ECO:0000313" key="2">
    <source>
        <dbReference type="EMBL" id="MCI47817.1"/>
    </source>
</evidence>
<feature type="non-terminal residue" evidence="2">
    <location>
        <position position="1"/>
    </location>
</feature>